<accession>S7NZ84</accession>
<dbReference type="Proteomes" id="UP000052978">
    <property type="component" value="Unassembled WGS sequence"/>
</dbReference>
<dbReference type="AlphaFoldDB" id="S7NZ84"/>
<keyword evidence="2" id="KW-1185">Reference proteome</keyword>
<gene>
    <name evidence="1" type="ORF">D623_10002560</name>
</gene>
<organism evidence="1 2">
    <name type="scientific">Myotis brandtii</name>
    <name type="common">Brandt's bat</name>
    <dbReference type="NCBI Taxonomy" id="109478"/>
    <lineage>
        <taxon>Eukaryota</taxon>
        <taxon>Metazoa</taxon>
        <taxon>Chordata</taxon>
        <taxon>Craniata</taxon>
        <taxon>Vertebrata</taxon>
        <taxon>Euteleostomi</taxon>
        <taxon>Mammalia</taxon>
        <taxon>Eutheria</taxon>
        <taxon>Laurasiatheria</taxon>
        <taxon>Chiroptera</taxon>
        <taxon>Yangochiroptera</taxon>
        <taxon>Vespertilionidae</taxon>
        <taxon>Myotis</taxon>
    </lineage>
</organism>
<protein>
    <submittedName>
        <fullName evidence="1">Uncharacterized protein</fullName>
    </submittedName>
</protein>
<dbReference type="EMBL" id="KE161309">
    <property type="protein sequence ID" value="EPQ03038.1"/>
    <property type="molecule type" value="Genomic_DNA"/>
</dbReference>
<name>S7NZ84_MYOBR</name>
<reference evidence="1 2" key="1">
    <citation type="journal article" date="2013" name="Nat. Commun.">
        <title>Genome analysis reveals insights into physiology and longevity of the Brandt's bat Myotis brandtii.</title>
        <authorList>
            <person name="Seim I."/>
            <person name="Fang X."/>
            <person name="Xiong Z."/>
            <person name="Lobanov A.V."/>
            <person name="Huang Z."/>
            <person name="Ma S."/>
            <person name="Feng Y."/>
            <person name="Turanov A.A."/>
            <person name="Zhu Y."/>
            <person name="Lenz T.L."/>
            <person name="Gerashchenko M.V."/>
            <person name="Fan D."/>
            <person name="Hee Yim S."/>
            <person name="Yao X."/>
            <person name="Jordan D."/>
            <person name="Xiong Y."/>
            <person name="Ma Y."/>
            <person name="Lyapunov A.N."/>
            <person name="Chen G."/>
            <person name="Kulakova O.I."/>
            <person name="Sun Y."/>
            <person name="Lee S.G."/>
            <person name="Bronson R.T."/>
            <person name="Moskalev A.A."/>
            <person name="Sunyaev S.R."/>
            <person name="Zhang G."/>
            <person name="Krogh A."/>
            <person name="Wang J."/>
            <person name="Gladyshev V.N."/>
        </authorList>
    </citation>
    <scope>NUCLEOTIDE SEQUENCE [LARGE SCALE GENOMIC DNA]</scope>
</reference>
<proteinExistence type="predicted"/>
<evidence type="ECO:0000313" key="2">
    <source>
        <dbReference type="Proteomes" id="UP000052978"/>
    </source>
</evidence>
<feature type="non-terminal residue" evidence="1">
    <location>
        <position position="1"/>
    </location>
</feature>
<sequence length="114" mass="12221">SSTVIHGCVLSSQGAELYLGCAHRHVSGHADSALELLYVFCVFIVRVNPPDPIKPLSWGLLHPMHVVDGEGVSRSLAGDIHRGPRLPHLSPRLHQLHLEVNTCGEETGVGGNPP</sequence>
<evidence type="ECO:0000313" key="1">
    <source>
        <dbReference type="EMBL" id="EPQ03038.1"/>
    </source>
</evidence>